<feature type="domain" description="G-protein coupled receptors family 1 profile" evidence="12">
    <location>
        <begin position="34"/>
        <end position="444"/>
    </location>
</feature>
<feature type="transmembrane region" description="Helical" evidence="11">
    <location>
        <begin position="54"/>
        <end position="80"/>
    </location>
</feature>
<evidence type="ECO:0000256" key="6">
    <source>
        <dbReference type="ARBA" id="ARBA00023136"/>
    </source>
</evidence>
<evidence type="ECO:0000256" key="2">
    <source>
        <dbReference type="ARBA" id="ARBA00022475"/>
    </source>
</evidence>
<feature type="region of interest" description="Disordered" evidence="10">
    <location>
        <begin position="306"/>
        <end position="351"/>
    </location>
</feature>
<organism evidence="13">
    <name type="scientific">Sinonovacula constricta</name>
    <name type="common">Razor clam</name>
    <dbReference type="NCBI Taxonomy" id="98310"/>
    <lineage>
        <taxon>Eukaryota</taxon>
        <taxon>Metazoa</taxon>
        <taxon>Spiralia</taxon>
        <taxon>Lophotrochozoa</taxon>
        <taxon>Mollusca</taxon>
        <taxon>Bivalvia</taxon>
        <taxon>Autobranchia</taxon>
        <taxon>Heteroconchia</taxon>
        <taxon>Euheterodonta</taxon>
        <taxon>Imparidentia</taxon>
        <taxon>Neoheterodontei</taxon>
        <taxon>Cardiida</taxon>
        <taxon>Tellinoidea</taxon>
        <taxon>Solecurtidae</taxon>
        <taxon>Sinonovacula</taxon>
    </lineage>
</organism>
<dbReference type="GO" id="GO:0051481">
    <property type="term" value="P:negative regulation of cytosolic calcium ion concentration"/>
    <property type="evidence" value="ECO:0007669"/>
    <property type="project" value="TreeGrafter"/>
</dbReference>
<evidence type="ECO:0000256" key="11">
    <source>
        <dbReference type="SAM" id="Phobius"/>
    </source>
</evidence>
<keyword evidence="8" id="KW-0675">Receptor</keyword>
<dbReference type="Gene3D" id="1.20.1070.10">
    <property type="entry name" value="Rhodopsin 7-helix transmembrane proteins"/>
    <property type="match status" value="2"/>
</dbReference>
<dbReference type="GO" id="GO:0001591">
    <property type="term" value="F:dopamine neurotransmitter receptor activity, coupled via Gi/Go"/>
    <property type="evidence" value="ECO:0007669"/>
    <property type="project" value="TreeGrafter"/>
</dbReference>
<dbReference type="InterPro" id="IPR000929">
    <property type="entry name" value="Dopamine_rcpt"/>
</dbReference>
<keyword evidence="2" id="KW-1003">Cell membrane</keyword>
<keyword evidence="7" id="KW-1015">Disulfide bond</keyword>
<dbReference type="PANTHER" id="PTHR24248">
    <property type="entry name" value="ADRENERGIC RECEPTOR-RELATED G-PROTEIN COUPLED RECEPTOR"/>
    <property type="match status" value="1"/>
</dbReference>
<feature type="compositionally biased region" description="Polar residues" evidence="10">
    <location>
        <begin position="312"/>
        <end position="325"/>
    </location>
</feature>
<name>A0AA95ZAB8_SINCO</name>
<evidence type="ECO:0000256" key="3">
    <source>
        <dbReference type="ARBA" id="ARBA00022692"/>
    </source>
</evidence>
<dbReference type="GO" id="GO:0045202">
    <property type="term" value="C:synapse"/>
    <property type="evidence" value="ECO:0007669"/>
    <property type="project" value="GOC"/>
</dbReference>
<proteinExistence type="evidence at transcript level"/>
<dbReference type="AlphaFoldDB" id="A0AA95ZAB8"/>
<protein>
    <submittedName>
        <fullName evidence="13">5-HT2-1</fullName>
    </submittedName>
</protein>
<sequence>MLPRNDTMLPGGMEGPFNWGVLFLLPITLFGITGNILVCMAVSMEKRLQTVTNYFLLSLAITDLLVCIIVMPISIITEFFGYWPFNAILCNFFNTCDVLMCTSSILHLCTISLQRYLAISNPLKSRNTSKSIVFVKITLIWAAAATISSPVTVLGLLDERNILKNGRCMLSNNNFIIYGSILAFFIPLVIMVLSYSLTVRLLYKQAKLCDPNGSSSSAGQPIIRRSKSRRMRTLDCSETSTSPERAVNSFEMGRRSKSNINISNCDNYLQVPSIISQTASCDSIYCHASGERSHATSAQSNKTFLSVPAIQNPGSSTESLISDNELSTDEDTNQNTKSFNVIGGTESPGKRSLRDVMTKQILGKASSILNLARVRSRDKLSVRTEQKASKVLGFVFFLFVLSWSPFFAVNILTALCTTCTFSPALISTFVWLGWVSSTINPIIYTMFNSTFKQTFIKLLRCKYGFLQKSTARRCWNTTNGFGPKENSNSNMDLPL</sequence>
<keyword evidence="9" id="KW-0807">Transducer</keyword>
<evidence type="ECO:0000256" key="1">
    <source>
        <dbReference type="ARBA" id="ARBA00004651"/>
    </source>
</evidence>
<dbReference type="GO" id="GO:0007195">
    <property type="term" value="P:adenylate cyclase-inhibiting dopamine receptor signaling pathway"/>
    <property type="evidence" value="ECO:0007669"/>
    <property type="project" value="TreeGrafter"/>
</dbReference>
<dbReference type="GO" id="GO:0004930">
    <property type="term" value="F:G protein-coupled receptor activity"/>
    <property type="evidence" value="ECO:0007669"/>
    <property type="project" value="UniProtKB-KW"/>
</dbReference>
<dbReference type="PRINTS" id="PR00237">
    <property type="entry name" value="GPCRRHODOPSN"/>
</dbReference>
<evidence type="ECO:0000256" key="7">
    <source>
        <dbReference type="ARBA" id="ARBA00023157"/>
    </source>
</evidence>
<dbReference type="GO" id="GO:0005886">
    <property type="term" value="C:plasma membrane"/>
    <property type="evidence" value="ECO:0007669"/>
    <property type="project" value="UniProtKB-SubCell"/>
</dbReference>
<dbReference type="InterPro" id="IPR000276">
    <property type="entry name" value="GPCR_Rhodpsn"/>
</dbReference>
<feature type="transmembrane region" description="Helical" evidence="11">
    <location>
        <begin position="133"/>
        <end position="155"/>
    </location>
</feature>
<keyword evidence="3 11" id="KW-0812">Transmembrane</keyword>
<reference evidence="13" key="1">
    <citation type="submission" date="2023-07" db="EMBL/GenBank/DDBJ databases">
        <authorList>
            <person name="Dong Y."/>
            <person name="You Q."/>
        </authorList>
    </citation>
    <scope>NUCLEOTIDE SEQUENCE</scope>
</reference>
<evidence type="ECO:0000259" key="12">
    <source>
        <dbReference type="PROSITE" id="PS50262"/>
    </source>
</evidence>
<evidence type="ECO:0000256" key="8">
    <source>
        <dbReference type="ARBA" id="ARBA00023170"/>
    </source>
</evidence>
<feature type="transmembrane region" description="Helical" evidence="11">
    <location>
        <begin position="391"/>
        <end position="412"/>
    </location>
</feature>
<keyword evidence="4 11" id="KW-1133">Transmembrane helix</keyword>
<gene>
    <name evidence="13" type="primary">5-HT2-1</name>
</gene>
<accession>A0AA95ZAB8</accession>
<dbReference type="GO" id="GO:0043266">
    <property type="term" value="P:regulation of potassium ion transport"/>
    <property type="evidence" value="ECO:0007669"/>
    <property type="project" value="TreeGrafter"/>
</dbReference>
<feature type="transmembrane region" description="Helical" evidence="11">
    <location>
        <begin position="92"/>
        <end position="113"/>
    </location>
</feature>
<dbReference type="GO" id="GO:0060158">
    <property type="term" value="P:phospholipase C-activating dopamine receptor signaling pathway"/>
    <property type="evidence" value="ECO:0007669"/>
    <property type="project" value="TreeGrafter"/>
</dbReference>
<dbReference type="EMBL" id="OR344076">
    <property type="protein sequence ID" value="WNH96632.1"/>
    <property type="molecule type" value="mRNA"/>
</dbReference>
<dbReference type="FunFam" id="1.20.1070.10:FF:000523">
    <property type="entry name" value="5-hydroxytryptamine receptor 2B"/>
    <property type="match status" value="1"/>
</dbReference>
<feature type="transmembrane region" description="Helical" evidence="11">
    <location>
        <begin position="175"/>
        <end position="197"/>
    </location>
</feature>
<feature type="transmembrane region" description="Helical" evidence="11">
    <location>
        <begin position="20"/>
        <end position="42"/>
    </location>
</feature>
<comment type="subcellular location">
    <subcellularLocation>
        <location evidence="1">Cell membrane</location>
        <topology evidence="1">Multi-pass membrane protein</topology>
    </subcellularLocation>
</comment>
<evidence type="ECO:0000256" key="5">
    <source>
        <dbReference type="ARBA" id="ARBA00023040"/>
    </source>
</evidence>
<keyword evidence="5" id="KW-0297">G-protein coupled receptor</keyword>
<feature type="transmembrane region" description="Helical" evidence="11">
    <location>
        <begin position="424"/>
        <end position="447"/>
    </location>
</feature>
<dbReference type="PRINTS" id="PR00242">
    <property type="entry name" value="DOPAMINER"/>
</dbReference>
<dbReference type="Pfam" id="PF00001">
    <property type="entry name" value="7tm_1"/>
    <property type="match status" value="1"/>
</dbReference>
<dbReference type="InterPro" id="IPR017452">
    <property type="entry name" value="GPCR_Rhodpsn_7TM"/>
</dbReference>
<dbReference type="GO" id="GO:0014059">
    <property type="term" value="P:regulation of dopamine secretion"/>
    <property type="evidence" value="ECO:0007669"/>
    <property type="project" value="TreeGrafter"/>
</dbReference>
<keyword evidence="6 11" id="KW-0472">Membrane</keyword>
<evidence type="ECO:0000256" key="10">
    <source>
        <dbReference type="SAM" id="MobiDB-lite"/>
    </source>
</evidence>
<evidence type="ECO:0000313" key="13">
    <source>
        <dbReference type="EMBL" id="WNH96632.1"/>
    </source>
</evidence>
<evidence type="ECO:0000256" key="9">
    <source>
        <dbReference type="ARBA" id="ARBA00023224"/>
    </source>
</evidence>
<evidence type="ECO:0000256" key="4">
    <source>
        <dbReference type="ARBA" id="ARBA00022989"/>
    </source>
</evidence>
<dbReference type="PANTHER" id="PTHR24248:SF125">
    <property type="entry name" value="DOPAMINE D2-LIKE RECEPTOR"/>
    <property type="match status" value="1"/>
</dbReference>
<dbReference type="SMART" id="SM01381">
    <property type="entry name" value="7TM_GPCR_Srsx"/>
    <property type="match status" value="1"/>
</dbReference>
<dbReference type="GO" id="GO:0051967">
    <property type="term" value="P:negative regulation of synaptic transmission, glutamatergic"/>
    <property type="evidence" value="ECO:0007669"/>
    <property type="project" value="TreeGrafter"/>
</dbReference>
<dbReference type="SUPFAM" id="SSF81321">
    <property type="entry name" value="Family A G protein-coupled receptor-like"/>
    <property type="match status" value="1"/>
</dbReference>
<dbReference type="PROSITE" id="PS50262">
    <property type="entry name" value="G_PROTEIN_RECEP_F1_2"/>
    <property type="match status" value="1"/>
</dbReference>